<evidence type="ECO:0000256" key="1">
    <source>
        <dbReference type="ARBA" id="ARBA00001947"/>
    </source>
</evidence>
<comment type="caution">
    <text evidence="7">The sequence shown here is derived from an EMBL/GenBank/DDBJ whole genome shotgun (WGS) entry which is preliminary data.</text>
</comment>
<sequence>AVAKLTSGRGADGVVETTGNAGVLGTAISCLASRGTAVIVGAPAFGTQVPVDVNFMLPGRTVVGLTMGDAETQSLIPTLVELVTTGRMPIDKLVTHYAFGDIQQAIADVLSGVTIKPVLRV</sequence>
<evidence type="ECO:0000256" key="3">
    <source>
        <dbReference type="ARBA" id="ARBA00022723"/>
    </source>
</evidence>
<keyword evidence="5" id="KW-0560">Oxidoreductase</keyword>
<dbReference type="PANTHER" id="PTHR43350:SF2">
    <property type="entry name" value="GROES-LIKE ZINC-BINDING ALCOHOL DEHYDROGENASE FAMILY PROTEIN"/>
    <property type="match status" value="1"/>
</dbReference>
<evidence type="ECO:0000256" key="5">
    <source>
        <dbReference type="ARBA" id="ARBA00023002"/>
    </source>
</evidence>
<feature type="domain" description="Alcohol dehydrogenase-like C-terminal" evidence="6">
    <location>
        <begin position="2"/>
        <end position="79"/>
    </location>
</feature>
<dbReference type="EMBL" id="VSRL01000353">
    <property type="protein sequence ID" value="NKE63422.1"/>
    <property type="molecule type" value="Genomic_DNA"/>
</dbReference>
<accession>A0ABX1FWI4</accession>
<keyword evidence="8" id="KW-1185">Reference proteome</keyword>
<dbReference type="InterPro" id="IPR013149">
    <property type="entry name" value="ADH-like_C"/>
</dbReference>
<name>A0ABX1FWI4_9PSEU</name>
<protein>
    <submittedName>
        <fullName evidence="7">Zinc-binding dehydrogenase</fullName>
    </submittedName>
</protein>
<dbReference type="RefSeq" id="WP_167980009.1">
    <property type="nucleotide sequence ID" value="NZ_VSRL01000353.1"/>
</dbReference>
<dbReference type="Gene3D" id="3.90.180.10">
    <property type="entry name" value="Medium-chain alcohol dehydrogenases, catalytic domain"/>
    <property type="match status" value="1"/>
</dbReference>
<evidence type="ECO:0000313" key="8">
    <source>
        <dbReference type="Proteomes" id="UP001515943"/>
    </source>
</evidence>
<evidence type="ECO:0000259" key="6">
    <source>
        <dbReference type="Pfam" id="PF00107"/>
    </source>
</evidence>
<dbReference type="Pfam" id="PF00107">
    <property type="entry name" value="ADH_zinc_N"/>
    <property type="match status" value="1"/>
</dbReference>
<gene>
    <name evidence="7" type="ORF">FXN61_44575</name>
</gene>
<keyword evidence="4" id="KW-0862">Zinc</keyword>
<organism evidence="7 8">
    <name type="scientific">Lentzea indica</name>
    <dbReference type="NCBI Taxonomy" id="2604800"/>
    <lineage>
        <taxon>Bacteria</taxon>
        <taxon>Bacillati</taxon>
        <taxon>Actinomycetota</taxon>
        <taxon>Actinomycetes</taxon>
        <taxon>Pseudonocardiales</taxon>
        <taxon>Pseudonocardiaceae</taxon>
        <taxon>Lentzea</taxon>
    </lineage>
</organism>
<dbReference type="SUPFAM" id="SSF51735">
    <property type="entry name" value="NAD(P)-binding Rossmann-fold domains"/>
    <property type="match status" value="1"/>
</dbReference>
<dbReference type="InterPro" id="IPR036291">
    <property type="entry name" value="NAD(P)-bd_dom_sf"/>
</dbReference>
<dbReference type="Proteomes" id="UP001515943">
    <property type="component" value="Unassembled WGS sequence"/>
</dbReference>
<feature type="non-terminal residue" evidence="7">
    <location>
        <position position="1"/>
    </location>
</feature>
<comment type="similarity">
    <text evidence="2">Belongs to the zinc-containing alcohol dehydrogenase family.</text>
</comment>
<proteinExistence type="inferred from homology"/>
<evidence type="ECO:0000256" key="2">
    <source>
        <dbReference type="ARBA" id="ARBA00008072"/>
    </source>
</evidence>
<keyword evidence="3" id="KW-0479">Metal-binding</keyword>
<comment type="cofactor">
    <cofactor evidence="1">
        <name>Zn(2+)</name>
        <dbReference type="ChEBI" id="CHEBI:29105"/>
    </cofactor>
</comment>
<evidence type="ECO:0000313" key="7">
    <source>
        <dbReference type="EMBL" id="NKE63422.1"/>
    </source>
</evidence>
<dbReference type="PANTHER" id="PTHR43350">
    <property type="entry name" value="NAD-DEPENDENT ALCOHOL DEHYDROGENASE"/>
    <property type="match status" value="1"/>
</dbReference>
<reference evidence="7 8" key="1">
    <citation type="submission" date="2019-08" db="EMBL/GenBank/DDBJ databases">
        <title>Lentzea from Indian Himalayas.</title>
        <authorList>
            <person name="Mandal S."/>
            <person name="Mallick Gupta A."/>
            <person name="Maiti P.K."/>
            <person name="Sarkar J."/>
            <person name="Mandal S."/>
        </authorList>
    </citation>
    <scope>NUCLEOTIDE SEQUENCE [LARGE SCALE GENOMIC DNA]</scope>
    <source>
        <strain evidence="7 8">PSKA42</strain>
    </source>
</reference>
<dbReference type="Gene3D" id="3.40.50.720">
    <property type="entry name" value="NAD(P)-binding Rossmann-like Domain"/>
    <property type="match status" value="1"/>
</dbReference>
<evidence type="ECO:0000256" key="4">
    <source>
        <dbReference type="ARBA" id="ARBA00022833"/>
    </source>
</evidence>